<dbReference type="AlphaFoldDB" id="A0A926HSQ9"/>
<evidence type="ECO:0000313" key="2">
    <source>
        <dbReference type="EMBL" id="MBC8534080.1"/>
    </source>
</evidence>
<comment type="caution">
    <text evidence="2">The sequence shown here is derived from an EMBL/GenBank/DDBJ whole genome shotgun (WGS) entry which is preliminary data.</text>
</comment>
<protein>
    <submittedName>
        <fullName evidence="2">DUF2975 domain-containing protein</fullName>
    </submittedName>
</protein>
<evidence type="ECO:0000313" key="3">
    <source>
        <dbReference type="Proteomes" id="UP000651482"/>
    </source>
</evidence>
<dbReference type="Pfam" id="PF11188">
    <property type="entry name" value="DUF2975"/>
    <property type="match status" value="1"/>
</dbReference>
<dbReference type="EMBL" id="JACRSN010000012">
    <property type="protein sequence ID" value="MBC8534080.1"/>
    <property type="molecule type" value="Genomic_DNA"/>
</dbReference>
<keyword evidence="1" id="KW-0472">Membrane</keyword>
<name>A0A926HSQ9_9FIRM</name>
<dbReference type="InterPro" id="IPR021354">
    <property type="entry name" value="DUF2975"/>
</dbReference>
<feature type="transmembrane region" description="Helical" evidence="1">
    <location>
        <begin position="46"/>
        <end position="72"/>
    </location>
</feature>
<accession>A0A926HSQ9</accession>
<organism evidence="2 3">
    <name type="scientific">Yeguia hominis</name>
    <dbReference type="NCBI Taxonomy" id="2763662"/>
    <lineage>
        <taxon>Bacteria</taxon>
        <taxon>Bacillati</taxon>
        <taxon>Bacillota</taxon>
        <taxon>Clostridia</taxon>
        <taxon>Eubacteriales</taxon>
        <taxon>Yeguiaceae</taxon>
        <taxon>Yeguia</taxon>
    </lineage>
</organism>
<keyword evidence="1" id="KW-0812">Transmembrane</keyword>
<dbReference type="Proteomes" id="UP000651482">
    <property type="component" value="Unassembled WGS sequence"/>
</dbReference>
<evidence type="ECO:0000256" key="1">
    <source>
        <dbReference type="SAM" id="Phobius"/>
    </source>
</evidence>
<feature type="transmembrane region" description="Helical" evidence="1">
    <location>
        <begin position="12"/>
        <end position="34"/>
    </location>
</feature>
<proteinExistence type="predicted"/>
<keyword evidence="1" id="KW-1133">Transmembrane helix</keyword>
<keyword evidence="3" id="KW-1185">Reference proteome</keyword>
<feature type="transmembrane region" description="Helical" evidence="1">
    <location>
        <begin position="119"/>
        <end position="141"/>
    </location>
</feature>
<gene>
    <name evidence="2" type="ORF">IAG03_08705</name>
</gene>
<reference evidence="2" key="1">
    <citation type="submission" date="2020-08" db="EMBL/GenBank/DDBJ databases">
        <title>Genome public.</title>
        <authorList>
            <person name="Liu C."/>
            <person name="Sun Q."/>
        </authorList>
    </citation>
    <scope>NUCLEOTIDE SEQUENCE</scope>
    <source>
        <strain evidence="2">NSJ-40</strain>
    </source>
</reference>
<sequence length="159" mass="17571">MKRTELSTLLKGLAVIAGAVILILYGPVAVSLGQKFAHQNPELRHLFWPFLLFLWASVIPFYLALGYAWRIFNAIAQDASYTPKNVLRLKRISFLALIDCLLYFFAVVALLLLEILNPGVLLVVLAVMLVSAVVCAVSAALSHLVEKAYLAVQDSEDTR</sequence>
<feature type="transmembrane region" description="Helical" evidence="1">
    <location>
        <begin position="92"/>
        <end position="113"/>
    </location>
</feature>
<dbReference type="RefSeq" id="WP_249319737.1">
    <property type="nucleotide sequence ID" value="NZ_JACRSN010000012.1"/>
</dbReference>